<keyword evidence="2 5" id="KW-0210">Decarboxylase</keyword>
<dbReference type="InterPro" id="IPR029066">
    <property type="entry name" value="PLP-binding_barrel"/>
</dbReference>
<dbReference type="SUPFAM" id="SSF50621">
    <property type="entry name" value="Alanine racemase C-terminal domain-like"/>
    <property type="match status" value="1"/>
</dbReference>
<dbReference type="InterPro" id="IPR022644">
    <property type="entry name" value="De-COase2_N"/>
</dbReference>
<dbReference type="OrthoDB" id="9802241at2"/>
<keyword evidence="12" id="KW-1185">Reference proteome</keyword>
<protein>
    <recommendedName>
        <fullName evidence="5 6">Diaminopimelate decarboxylase</fullName>
        <shortName evidence="5">DAP decarboxylase</shortName>
        <shortName evidence="5">DAPDC</shortName>
        <ecNumber evidence="5 6">4.1.1.20</ecNumber>
    </recommendedName>
</protein>
<dbReference type="RefSeq" id="WP_035536327.1">
    <property type="nucleotide sequence ID" value="NZ_ARYL01000005.1"/>
</dbReference>
<evidence type="ECO:0000313" key="12">
    <source>
        <dbReference type="Proteomes" id="UP000024942"/>
    </source>
</evidence>
<comment type="pathway">
    <text evidence="5 8">Amino-acid biosynthesis; L-lysine biosynthesis via DAP pathway; L-lysine from DL-2,6-diaminopimelate: step 1/1.</text>
</comment>
<evidence type="ECO:0000256" key="6">
    <source>
        <dbReference type="NCBIfam" id="TIGR01048"/>
    </source>
</evidence>
<feature type="binding site" evidence="5">
    <location>
        <begin position="274"/>
        <end position="277"/>
    </location>
    <ligand>
        <name>pyridoxal 5'-phosphate</name>
        <dbReference type="ChEBI" id="CHEBI:597326"/>
    </ligand>
</feature>
<dbReference type="UniPathway" id="UPA00034">
    <property type="reaction ID" value="UER00027"/>
</dbReference>
<comment type="similarity">
    <text evidence="5">Belongs to the Orn/Lys/Arg decarboxylase class-II family. LysA subfamily.</text>
</comment>
<feature type="binding site" evidence="5">
    <location>
        <position position="277"/>
    </location>
    <ligand>
        <name>substrate</name>
    </ligand>
</feature>
<dbReference type="PROSITE" id="PS00879">
    <property type="entry name" value="ODR_DC_2_2"/>
    <property type="match status" value="1"/>
</dbReference>
<comment type="subunit">
    <text evidence="5">Homodimer.</text>
</comment>
<evidence type="ECO:0000256" key="7">
    <source>
        <dbReference type="PIRSR" id="PIRSR600183-50"/>
    </source>
</evidence>
<dbReference type="GO" id="GO:0030170">
    <property type="term" value="F:pyridoxal phosphate binding"/>
    <property type="evidence" value="ECO:0007669"/>
    <property type="project" value="UniProtKB-UniRule"/>
</dbReference>
<feature type="modified residue" description="N6-(pyridoxal phosphate)lysine" evidence="5 7">
    <location>
        <position position="60"/>
    </location>
</feature>
<dbReference type="PRINTS" id="PR01179">
    <property type="entry name" value="ODADCRBXLASE"/>
</dbReference>
<reference evidence="11 12" key="1">
    <citation type="journal article" date="2014" name="Antonie Van Leeuwenhoek">
        <title>Hyphomonas beringensis sp. nov. and Hyphomonas chukchiensis sp. nov., isolated from surface seawater of the Bering Sea and Chukchi Sea.</title>
        <authorList>
            <person name="Li C."/>
            <person name="Lai Q."/>
            <person name="Li G."/>
            <person name="Dong C."/>
            <person name="Wang J."/>
            <person name="Liao Y."/>
            <person name="Shao Z."/>
        </authorList>
    </citation>
    <scope>NUCLEOTIDE SEQUENCE [LARGE SCALE GENOMIC DNA]</scope>
    <source>
        <strain evidence="11 12">SCH89</strain>
    </source>
</reference>
<feature type="binding site" evidence="5">
    <location>
        <position position="374"/>
    </location>
    <ligand>
        <name>pyridoxal 5'-phosphate</name>
        <dbReference type="ChEBI" id="CHEBI:597326"/>
    </ligand>
</feature>
<dbReference type="PANTHER" id="PTHR43727">
    <property type="entry name" value="DIAMINOPIMELATE DECARBOXYLASE"/>
    <property type="match status" value="1"/>
</dbReference>
<name>A0A059G9G0_9PROT</name>
<gene>
    <name evidence="5" type="primary">lysA</name>
    <name evidence="11" type="ORF">HOC_04969</name>
</gene>
<feature type="domain" description="Orn/DAP/Arg decarboxylase 2 C-terminal" evidence="9">
    <location>
        <begin position="29"/>
        <end position="372"/>
    </location>
</feature>
<dbReference type="Proteomes" id="UP000024942">
    <property type="component" value="Unassembled WGS sequence"/>
</dbReference>
<dbReference type="STRING" id="1280953.HOC_04969"/>
<proteinExistence type="inferred from homology"/>
<dbReference type="eggNOG" id="COG0019">
    <property type="taxonomic scope" value="Bacteria"/>
</dbReference>
<keyword evidence="5" id="KW-0028">Amino-acid biosynthesis</keyword>
<dbReference type="Pfam" id="PF00278">
    <property type="entry name" value="Orn_DAP_Arg_deC"/>
    <property type="match status" value="1"/>
</dbReference>
<sequence>MHHFTYSDGSLQCEGVSLDAIADAVGTPCYVYSAATLTRHARVIAEAFEGQDCLIAYSVKANGNLAVLSTLAREGCGADVVSGGELQRALKAGIPANRIVFSGVGKTAVEMDLALEKGIHQFNVESAGELRLLSKVASALGRKAPIALRVNPDVAAGGHPNISTGKKGDKFGIPWSEAEALYAEAATLPGIQVVAVDVHIGSQIGDLVPMRAAFEKIVGLTRRLREAGHEISRIDVGGGLGIPYKAGDAPAPPSAYASMIAEVMLGMDVQVILEPGRVIAGNSGVLLTTALYEKPAPDRTFLILDAGMNDLMRPALYDAHHDIVPLKEPAADGPTATYDVVGPICESTDKFAVARELPKVAPGDRLAFMSAGAYGAVLSSAYNARPLVPEVLVTGDRFDIVRRRPSFDEMIELEQVPDWLTQTA</sequence>
<feature type="binding site" evidence="5">
    <location>
        <position position="374"/>
    </location>
    <ligand>
        <name>substrate</name>
    </ligand>
</feature>
<dbReference type="SUPFAM" id="SSF51419">
    <property type="entry name" value="PLP-binding barrel"/>
    <property type="match status" value="1"/>
</dbReference>
<evidence type="ECO:0000259" key="10">
    <source>
        <dbReference type="Pfam" id="PF02784"/>
    </source>
</evidence>
<dbReference type="Gene3D" id="3.20.20.10">
    <property type="entry name" value="Alanine racemase"/>
    <property type="match status" value="1"/>
</dbReference>
<keyword evidence="3 5" id="KW-0663">Pyridoxal phosphate</keyword>
<comment type="cofactor">
    <cofactor evidence="1 5 7 8">
        <name>pyridoxal 5'-phosphate</name>
        <dbReference type="ChEBI" id="CHEBI:597326"/>
    </cofactor>
</comment>
<dbReference type="InterPro" id="IPR002986">
    <property type="entry name" value="DAP_deCOOHase_LysA"/>
</dbReference>
<organism evidence="11 12">
    <name type="scientific">Hyphomonas oceanitis SCH89</name>
    <dbReference type="NCBI Taxonomy" id="1280953"/>
    <lineage>
        <taxon>Bacteria</taxon>
        <taxon>Pseudomonadati</taxon>
        <taxon>Pseudomonadota</taxon>
        <taxon>Alphaproteobacteria</taxon>
        <taxon>Hyphomonadales</taxon>
        <taxon>Hyphomonadaceae</taxon>
        <taxon>Hyphomonas</taxon>
    </lineage>
</organism>
<comment type="catalytic activity">
    <reaction evidence="5 8">
        <text>meso-2,6-diaminopimelate + H(+) = L-lysine + CO2</text>
        <dbReference type="Rhea" id="RHEA:15101"/>
        <dbReference type="ChEBI" id="CHEBI:15378"/>
        <dbReference type="ChEBI" id="CHEBI:16526"/>
        <dbReference type="ChEBI" id="CHEBI:32551"/>
        <dbReference type="ChEBI" id="CHEBI:57791"/>
        <dbReference type="EC" id="4.1.1.20"/>
    </reaction>
</comment>
<evidence type="ECO:0000256" key="8">
    <source>
        <dbReference type="RuleBase" id="RU003738"/>
    </source>
</evidence>
<evidence type="ECO:0000256" key="2">
    <source>
        <dbReference type="ARBA" id="ARBA00022793"/>
    </source>
</evidence>
<evidence type="ECO:0000259" key="9">
    <source>
        <dbReference type="Pfam" id="PF00278"/>
    </source>
</evidence>
<comment type="caution">
    <text evidence="11">The sequence shown here is derived from an EMBL/GenBank/DDBJ whole genome shotgun (WGS) entry which is preliminary data.</text>
</comment>
<feature type="active site" description="Proton donor" evidence="7">
    <location>
        <position position="345"/>
    </location>
</feature>
<dbReference type="Pfam" id="PF02784">
    <property type="entry name" value="Orn_Arg_deC_N"/>
    <property type="match status" value="1"/>
</dbReference>
<dbReference type="CDD" id="cd06828">
    <property type="entry name" value="PLPDE_III_DapDC"/>
    <property type="match status" value="1"/>
</dbReference>
<keyword evidence="5 8" id="KW-0457">Lysine biosynthesis</keyword>
<feature type="binding site" evidence="5">
    <location>
        <position position="346"/>
    </location>
    <ligand>
        <name>substrate</name>
    </ligand>
</feature>
<evidence type="ECO:0000256" key="4">
    <source>
        <dbReference type="ARBA" id="ARBA00023239"/>
    </source>
</evidence>
<evidence type="ECO:0000313" key="11">
    <source>
        <dbReference type="EMBL" id="KDA03477.1"/>
    </source>
</evidence>
<dbReference type="GO" id="GO:0008836">
    <property type="term" value="F:diaminopimelate decarboxylase activity"/>
    <property type="evidence" value="ECO:0007669"/>
    <property type="project" value="UniProtKB-UniRule"/>
</dbReference>
<accession>A0A059G9G0</accession>
<evidence type="ECO:0000256" key="5">
    <source>
        <dbReference type="HAMAP-Rule" id="MF_02120"/>
    </source>
</evidence>
<feature type="domain" description="Orn/DAP/Arg decarboxylase 2 N-terminal" evidence="10">
    <location>
        <begin position="36"/>
        <end position="280"/>
    </location>
</feature>
<evidence type="ECO:0000256" key="3">
    <source>
        <dbReference type="ARBA" id="ARBA00022898"/>
    </source>
</evidence>
<feature type="binding site" evidence="5">
    <location>
        <position position="239"/>
    </location>
    <ligand>
        <name>pyridoxal 5'-phosphate</name>
        <dbReference type="ChEBI" id="CHEBI:597326"/>
    </ligand>
</feature>
<feature type="binding site" evidence="5">
    <location>
        <position position="317"/>
    </location>
    <ligand>
        <name>substrate</name>
    </ligand>
</feature>
<dbReference type="PANTHER" id="PTHR43727:SF2">
    <property type="entry name" value="GROUP IV DECARBOXYLASE"/>
    <property type="match status" value="1"/>
</dbReference>
<dbReference type="InterPro" id="IPR009006">
    <property type="entry name" value="Ala_racemase/Decarboxylase_C"/>
</dbReference>
<comment type="function">
    <text evidence="5">Specifically catalyzes the decarboxylation of meso-diaminopimelate (meso-DAP) to L-lysine.</text>
</comment>
<dbReference type="AlphaFoldDB" id="A0A059G9G0"/>
<dbReference type="EMBL" id="ARYL01000005">
    <property type="protein sequence ID" value="KDA03477.1"/>
    <property type="molecule type" value="Genomic_DNA"/>
</dbReference>
<dbReference type="FunFam" id="3.20.20.10:FF:000003">
    <property type="entry name" value="Diaminopimelate decarboxylase"/>
    <property type="match status" value="1"/>
</dbReference>
<dbReference type="NCBIfam" id="TIGR01048">
    <property type="entry name" value="lysA"/>
    <property type="match status" value="1"/>
</dbReference>
<dbReference type="InterPro" id="IPR022643">
    <property type="entry name" value="De-COase2_C"/>
</dbReference>
<keyword evidence="4 5" id="KW-0456">Lyase</keyword>
<dbReference type="HAMAP" id="MF_02120">
    <property type="entry name" value="LysA"/>
    <property type="match status" value="1"/>
</dbReference>
<feature type="binding site" evidence="5">
    <location>
        <position position="313"/>
    </location>
    <ligand>
        <name>substrate</name>
    </ligand>
</feature>
<dbReference type="InterPro" id="IPR000183">
    <property type="entry name" value="Orn/DAP/Arg_de-COase"/>
</dbReference>
<dbReference type="PRINTS" id="PR01181">
    <property type="entry name" value="DAPDCRBXLASE"/>
</dbReference>
<dbReference type="GO" id="GO:0009089">
    <property type="term" value="P:lysine biosynthetic process via diaminopimelate"/>
    <property type="evidence" value="ECO:0007669"/>
    <property type="project" value="UniProtKB-UniRule"/>
</dbReference>
<dbReference type="Gene3D" id="2.40.37.10">
    <property type="entry name" value="Lyase, Ornithine Decarboxylase, Chain A, domain 1"/>
    <property type="match status" value="1"/>
</dbReference>
<dbReference type="PATRIC" id="fig|1280953.3.peg.1000"/>
<evidence type="ECO:0000256" key="1">
    <source>
        <dbReference type="ARBA" id="ARBA00001933"/>
    </source>
</evidence>
<dbReference type="EC" id="4.1.1.20" evidence="5 6"/>
<dbReference type="InterPro" id="IPR022657">
    <property type="entry name" value="De-COase2_CS"/>
</dbReference>